<dbReference type="HAMAP" id="MF_00259">
    <property type="entry name" value="GcvT"/>
    <property type="match status" value="1"/>
</dbReference>
<dbReference type="GO" id="GO:0005829">
    <property type="term" value="C:cytosol"/>
    <property type="evidence" value="ECO:0007669"/>
    <property type="project" value="TreeGrafter"/>
</dbReference>
<evidence type="ECO:0000313" key="11">
    <source>
        <dbReference type="EMBL" id="CRH05081.1"/>
    </source>
</evidence>
<accession>A0A1S7LGL1</accession>
<dbReference type="EMBL" id="LO017727">
    <property type="protein sequence ID" value="CRH05081.1"/>
    <property type="molecule type" value="Genomic_DNA"/>
</dbReference>
<comment type="similarity">
    <text evidence="1 7">Belongs to the GcvT family.</text>
</comment>
<dbReference type="InterPro" id="IPR029043">
    <property type="entry name" value="GcvT/YgfZ_C"/>
</dbReference>
<dbReference type="FunFam" id="3.30.70.1400:FF:000001">
    <property type="entry name" value="Aminomethyltransferase"/>
    <property type="match status" value="1"/>
</dbReference>
<dbReference type="GO" id="GO:0004047">
    <property type="term" value="F:aminomethyltransferase activity"/>
    <property type="evidence" value="ECO:0007669"/>
    <property type="project" value="UniProtKB-UniRule"/>
</dbReference>
<dbReference type="InterPro" id="IPR013977">
    <property type="entry name" value="GcvT_C"/>
</dbReference>
<dbReference type="Gene3D" id="3.30.70.1400">
    <property type="entry name" value="Aminomethyltransferase beta-barrel domains"/>
    <property type="match status" value="1"/>
</dbReference>
<reference evidence="11" key="1">
    <citation type="submission" date="2015-04" db="EMBL/GenBank/DDBJ databases">
        <authorList>
            <person name="Syromyatnikov M.Y."/>
            <person name="Popov V.N."/>
        </authorList>
    </citation>
    <scope>NUCLEOTIDE SEQUENCE</scope>
    <source>
        <strain evidence="11">MO-1</strain>
    </source>
</reference>
<gene>
    <name evidence="7 11" type="primary">gcvT</name>
    <name evidence="11" type="ORF">MAGMO_0882</name>
</gene>
<comment type="function">
    <text evidence="7">The glycine cleavage system catalyzes the degradation of glycine.</text>
</comment>
<dbReference type="NCBIfam" id="TIGR00528">
    <property type="entry name" value="gcvT"/>
    <property type="match status" value="1"/>
</dbReference>
<keyword evidence="4 7" id="KW-0808">Transferase</keyword>
<dbReference type="PANTHER" id="PTHR43757">
    <property type="entry name" value="AMINOMETHYLTRANSFERASE"/>
    <property type="match status" value="1"/>
</dbReference>
<evidence type="ECO:0000256" key="4">
    <source>
        <dbReference type="ARBA" id="ARBA00022679"/>
    </source>
</evidence>
<protein>
    <recommendedName>
        <fullName evidence="2 7">Aminomethyltransferase</fullName>
        <ecNumber evidence="2 7">2.1.2.10</ecNumber>
    </recommendedName>
    <alternativeName>
        <fullName evidence="5 7">Glycine cleavage system T protein</fullName>
    </alternativeName>
</protein>
<comment type="subunit">
    <text evidence="7">The glycine cleavage system is composed of four proteins: P, T, L and H.</text>
</comment>
<feature type="domain" description="Aminomethyltransferase C-terminal" evidence="10">
    <location>
        <begin position="281"/>
        <end position="356"/>
    </location>
</feature>
<keyword evidence="11" id="KW-0489">Methyltransferase</keyword>
<dbReference type="GO" id="GO:0008168">
    <property type="term" value="F:methyltransferase activity"/>
    <property type="evidence" value="ECO:0007669"/>
    <property type="project" value="UniProtKB-KW"/>
</dbReference>
<dbReference type="Pfam" id="PF01571">
    <property type="entry name" value="GCV_T"/>
    <property type="match status" value="1"/>
</dbReference>
<feature type="domain" description="GCVT N-terminal" evidence="9">
    <location>
        <begin position="6"/>
        <end position="255"/>
    </location>
</feature>
<dbReference type="GO" id="GO:0005960">
    <property type="term" value="C:glycine cleavage complex"/>
    <property type="evidence" value="ECO:0007669"/>
    <property type="project" value="InterPro"/>
</dbReference>
<sequence length="372" mass="40331">MQTTTLHARHVELGAKMVPFAGWEMPLHYGSQVQEHHAVRQKVGLFDVSHMGHVAVAGEKSVEYLQFLLANDVAKLTEDGAALYTAMLNSAGGVIDDLIVYREHAKRYHLVVNAATREGDVRWMQDRAKDFAGEHLTVIPLDNLGMIAVQGPEASKIIPKLLDDPALAELKPFHGQPMLGGWAARTGYTGEDGYELIFPTYLIESLWDQMIADGVTPAGLAARDTLRLEAGMNLYGQDMDQKIDPLSCGMGWSVAREPAERNFVGRGYLELLWSSGGSAHKRIGIVLESKAIPRAGQTVLAGGRPVGTVTSGSWSPTLEKGIAMARVEQGLCLGEACAVDIRNRAVAGRVVSLPFVRHGEAVYRDQPKGGSQ</sequence>
<dbReference type="AlphaFoldDB" id="A0A1S7LGL1"/>
<dbReference type="GO" id="GO:0019464">
    <property type="term" value="P:glycine decarboxylation via glycine cleavage system"/>
    <property type="evidence" value="ECO:0007669"/>
    <property type="project" value="UniProtKB-UniRule"/>
</dbReference>
<organism evidence="11">
    <name type="scientific">Magnetococcus massalia (strain MO-1)</name>
    <dbReference type="NCBI Taxonomy" id="451514"/>
    <lineage>
        <taxon>Bacteria</taxon>
        <taxon>Pseudomonadati</taxon>
        <taxon>Pseudomonadota</taxon>
        <taxon>Magnetococcia</taxon>
        <taxon>Magnetococcales</taxon>
        <taxon>Magnetococcaceae</taxon>
        <taxon>Magnetococcus</taxon>
    </lineage>
</organism>
<evidence type="ECO:0000259" key="10">
    <source>
        <dbReference type="Pfam" id="PF08669"/>
    </source>
</evidence>
<dbReference type="SUPFAM" id="SSF101790">
    <property type="entry name" value="Aminomethyltransferase beta-barrel domain"/>
    <property type="match status" value="1"/>
</dbReference>
<evidence type="ECO:0000256" key="8">
    <source>
        <dbReference type="PIRSR" id="PIRSR006487-1"/>
    </source>
</evidence>
<evidence type="ECO:0000256" key="5">
    <source>
        <dbReference type="ARBA" id="ARBA00031395"/>
    </source>
</evidence>
<dbReference type="Pfam" id="PF08669">
    <property type="entry name" value="GCV_T_C"/>
    <property type="match status" value="1"/>
</dbReference>
<dbReference type="InterPro" id="IPR006223">
    <property type="entry name" value="GcvT"/>
</dbReference>
<keyword evidence="3 7" id="KW-0032">Aminotransferase</keyword>
<dbReference type="InterPro" id="IPR028896">
    <property type="entry name" value="GcvT/YgfZ/DmdA"/>
</dbReference>
<proteinExistence type="inferred from homology"/>
<dbReference type="Gene3D" id="4.10.1250.10">
    <property type="entry name" value="Aminomethyltransferase fragment"/>
    <property type="match status" value="1"/>
</dbReference>
<evidence type="ECO:0000256" key="7">
    <source>
        <dbReference type="HAMAP-Rule" id="MF_00259"/>
    </source>
</evidence>
<feature type="binding site" evidence="8">
    <location>
        <position position="195"/>
    </location>
    <ligand>
        <name>substrate</name>
    </ligand>
</feature>
<dbReference type="GO" id="GO:0032259">
    <property type="term" value="P:methylation"/>
    <property type="evidence" value="ECO:0007669"/>
    <property type="project" value="UniProtKB-KW"/>
</dbReference>
<dbReference type="EC" id="2.1.2.10" evidence="2 7"/>
<dbReference type="InterPro" id="IPR006222">
    <property type="entry name" value="GCVT_N"/>
</dbReference>
<dbReference type="InterPro" id="IPR027266">
    <property type="entry name" value="TrmE/GcvT-like"/>
</dbReference>
<dbReference type="InterPro" id="IPR022903">
    <property type="entry name" value="GcvT_bac"/>
</dbReference>
<dbReference type="Gene3D" id="2.40.30.110">
    <property type="entry name" value="Aminomethyltransferase beta-barrel domains"/>
    <property type="match status" value="1"/>
</dbReference>
<dbReference type="GO" id="GO:0008483">
    <property type="term" value="F:transaminase activity"/>
    <property type="evidence" value="ECO:0007669"/>
    <property type="project" value="UniProtKB-KW"/>
</dbReference>
<evidence type="ECO:0000256" key="1">
    <source>
        <dbReference type="ARBA" id="ARBA00008609"/>
    </source>
</evidence>
<dbReference type="PIRSF" id="PIRSF006487">
    <property type="entry name" value="GcvT"/>
    <property type="match status" value="1"/>
</dbReference>
<name>A0A1S7LGL1_MAGMO</name>
<dbReference type="PANTHER" id="PTHR43757:SF2">
    <property type="entry name" value="AMINOMETHYLTRANSFERASE, MITOCHONDRIAL"/>
    <property type="match status" value="1"/>
</dbReference>
<evidence type="ECO:0000256" key="3">
    <source>
        <dbReference type="ARBA" id="ARBA00022576"/>
    </source>
</evidence>
<evidence type="ECO:0000256" key="2">
    <source>
        <dbReference type="ARBA" id="ARBA00012616"/>
    </source>
</evidence>
<dbReference type="NCBIfam" id="NF001567">
    <property type="entry name" value="PRK00389.1"/>
    <property type="match status" value="1"/>
</dbReference>
<dbReference type="Gene3D" id="3.30.1360.120">
    <property type="entry name" value="Probable tRNA modification gtpase trme, domain 1"/>
    <property type="match status" value="1"/>
</dbReference>
<evidence type="ECO:0000259" key="9">
    <source>
        <dbReference type="Pfam" id="PF01571"/>
    </source>
</evidence>
<dbReference type="SUPFAM" id="SSF103025">
    <property type="entry name" value="Folate-binding domain"/>
    <property type="match status" value="1"/>
</dbReference>
<comment type="catalytic activity">
    <reaction evidence="6 7">
        <text>N(6)-[(R)-S(8)-aminomethyldihydrolipoyl]-L-lysyl-[protein] + (6S)-5,6,7,8-tetrahydrofolate = N(6)-[(R)-dihydrolipoyl]-L-lysyl-[protein] + (6R)-5,10-methylene-5,6,7,8-tetrahydrofolate + NH4(+)</text>
        <dbReference type="Rhea" id="RHEA:16945"/>
        <dbReference type="Rhea" id="RHEA-COMP:10475"/>
        <dbReference type="Rhea" id="RHEA-COMP:10492"/>
        <dbReference type="ChEBI" id="CHEBI:15636"/>
        <dbReference type="ChEBI" id="CHEBI:28938"/>
        <dbReference type="ChEBI" id="CHEBI:57453"/>
        <dbReference type="ChEBI" id="CHEBI:83100"/>
        <dbReference type="ChEBI" id="CHEBI:83143"/>
        <dbReference type="EC" id="2.1.2.10"/>
    </reaction>
</comment>
<evidence type="ECO:0000256" key="6">
    <source>
        <dbReference type="ARBA" id="ARBA00047665"/>
    </source>
</evidence>